<dbReference type="AlphaFoldDB" id="A0A1I3WL31"/>
<sequence length="252" mass="28934">MDRKAYKSTFGKSGLTPFHCPSCGKGRLKVQQGSFSHHETKSSRRSHGHEAFDFDWVDYVFCCILECTNSNCKEVVSSLGSGGVDQEYTIDENGEHDVDYCDFFRPEFFHPHLKIFTPPEKTPESVSSELDVSFSLLFSDPSSAANHVRIALENLLTELRIKRFNSSNGKRKYLNLHQRIDLLPTKFDHVKELFYAVKWLGNAGSHSHQELTFDDVFDAYEIISQILEEVYDDRRKKVASMAKKINKRKGPR</sequence>
<accession>A0A1I3WL31</accession>
<evidence type="ECO:0000259" key="1">
    <source>
        <dbReference type="Pfam" id="PF13643"/>
    </source>
</evidence>
<evidence type="ECO:0000313" key="3">
    <source>
        <dbReference type="Proteomes" id="UP000199445"/>
    </source>
</evidence>
<dbReference type="Pfam" id="PF13643">
    <property type="entry name" value="DUF4145"/>
    <property type="match status" value="1"/>
</dbReference>
<dbReference type="Proteomes" id="UP000199445">
    <property type="component" value="Unassembled WGS sequence"/>
</dbReference>
<reference evidence="2 3" key="1">
    <citation type="submission" date="2016-10" db="EMBL/GenBank/DDBJ databases">
        <authorList>
            <person name="de Groot N.N."/>
        </authorList>
    </citation>
    <scope>NUCLEOTIDE SEQUENCE [LARGE SCALE GENOMIC DNA]</scope>
    <source>
        <strain evidence="2 3">IBRC-M 10445</strain>
    </source>
</reference>
<proteinExistence type="predicted"/>
<dbReference type="EMBL" id="FOSC01000010">
    <property type="protein sequence ID" value="SFK07899.1"/>
    <property type="molecule type" value="Genomic_DNA"/>
</dbReference>
<feature type="domain" description="DUF4145" evidence="1">
    <location>
        <begin position="135"/>
        <end position="223"/>
    </location>
</feature>
<name>A0A1I3WL31_9GAMM</name>
<organism evidence="2 3">
    <name type="scientific">Marinobacter persicus</name>
    <dbReference type="NCBI Taxonomy" id="930118"/>
    <lineage>
        <taxon>Bacteria</taxon>
        <taxon>Pseudomonadati</taxon>
        <taxon>Pseudomonadota</taxon>
        <taxon>Gammaproteobacteria</taxon>
        <taxon>Pseudomonadales</taxon>
        <taxon>Marinobacteraceae</taxon>
        <taxon>Marinobacter</taxon>
    </lineage>
</organism>
<gene>
    <name evidence="2" type="ORF">SAMN05216429_1102</name>
</gene>
<keyword evidence="3" id="KW-1185">Reference proteome</keyword>
<evidence type="ECO:0000313" key="2">
    <source>
        <dbReference type="EMBL" id="SFK07899.1"/>
    </source>
</evidence>
<dbReference type="InterPro" id="IPR025285">
    <property type="entry name" value="DUF4145"/>
</dbReference>
<dbReference type="RefSeq" id="WP_177187074.1">
    <property type="nucleotide sequence ID" value="NZ_BMYN01000006.1"/>
</dbReference>
<protein>
    <recommendedName>
        <fullName evidence="1">DUF4145 domain-containing protein</fullName>
    </recommendedName>
</protein>